<feature type="transmembrane region" description="Helical" evidence="6">
    <location>
        <begin position="361"/>
        <end position="381"/>
    </location>
</feature>
<feature type="transmembrane region" description="Helical" evidence="6">
    <location>
        <begin position="31"/>
        <end position="50"/>
    </location>
</feature>
<protein>
    <submittedName>
        <fullName evidence="9">Competence protein</fullName>
    </submittedName>
</protein>
<accession>A0A250FA71</accession>
<dbReference type="AlphaFoldDB" id="A0A250FA71"/>
<feature type="transmembrane region" description="Helical" evidence="6">
    <location>
        <begin position="256"/>
        <end position="278"/>
    </location>
</feature>
<keyword evidence="3 6" id="KW-0812">Transmembrane</keyword>
<dbReference type="InterPro" id="IPR004477">
    <property type="entry name" value="ComEC_N"/>
</dbReference>
<dbReference type="RefSeq" id="WP_095912887.1">
    <property type="nucleotide sequence ID" value="NZ_CP022384.1"/>
</dbReference>
<feature type="transmembrane region" description="Helical" evidence="6">
    <location>
        <begin position="484"/>
        <end position="502"/>
    </location>
</feature>
<evidence type="ECO:0000256" key="5">
    <source>
        <dbReference type="ARBA" id="ARBA00023136"/>
    </source>
</evidence>
<feature type="transmembrane region" description="Helical" evidence="6">
    <location>
        <begin position="313"/>
        <end position="329"/>
    </location>
</feature>
<keyword evidence="4 6" id="KW-1133">Transmembrane helix</keyword>
<feature type="domain" description="DUF4131" evidence="8">
    <location>
        <begin position="26"/>
        <end position="193"/>
    </location>
</feature>
<dbReference type="PANTHER" id="PTHR30619">
    <property type="entry name" value="DNA INTERNALIZATION/COMPETENCE PROTEIN COMEC/REC2"/>
    <property type="match status" value="1"/>
</dbReference>
<organism evidence="9 10">
    <name type="scientific">Capnocytophaga leadbetteri</name>
    <dbReference type="NCBI Taxonomy" id="327575"/>
    <lineage>
        <taxon>Bacteria</taxon>
        <taxon>Pseudomonadati</taxon>
        <taxon>Bacteroidota</taxon>
        <taxon>Flavobacteriia</taxon>
        <taxon>Flavobacteriales</taxon>
        <taxon>Flavobacteriaceae</taxon>
        <taxon>Capnocytophaga</taxon>
    </lineage>
</organism>
<dbReference type="Pfam" id="PF13567">
    <property type="entry name" value="DUF4131"/>
    <property type="match status" value="1"/>
</dbReference>
<feature type="transmembrane region" description="Helical" evidence="6">
    <location>
        <begin position="417"/>
        <end position="444"/>
    </location>
</feature>
<dbReference type="GO" id="GO:0005886">
    <property type="term" value="C:plasma membrane"/>
    <property type="evidence" value="ECO:0007669"/>
    <property type="project" value="UniProtKB-SubCell"/>
</dbReference>
<feature type="transmembrane region" description="Helical" evidence="6">
    <location>
        <begin position="509"/>
        <end position="527"/>
    </location>
</feature>
<dbReference type="PANTHER" id="PTHR30619:SF1">
    <property type="entry name" value="RECOMBINATION PROTEIN 2"/>
    <property type="match status" value="1"/>
</dbReference>
<dbReference type="InterPro" id="IPR052159">
    <property type="entry name" value="Competence_DNA_uptake"/>
</dbReference>
<feature type="domain" description="ComEC/Rec2-related protein" evidence="7">
    <location>
        <begin position="235"/>
        <end position="503"/>
    </location>
</feature>
<feature type="transmembrane region" description="Helical" evidence="6">
    <location>
        <begin position="388"/>
        <end position="411"/>
    </location>
</feature>
<feature type="transmembrane region" description="Helical" evidence="6">
    <location>
        <begin position="290"/>
        <end position="307"/>
    </location>
</feature>
<evidence type="ECO:0000256" key="2">
    <source>
        <dbReference type="ARBA" id="ARBA00022475"/>
    </source>
</evidence>
<evidence type="ECO:0000259" key="8">
    <source>
        <dbReference type="Pfam" id="PF13567"/>
    </source>
</evidence>
<dbReference type="Pfam" id="PF03772">
    <property type="entry name" value="Competence"/>
    <property type="match status" value="1"/>
</dbReference>
<evidence type="ECO:0000256" key="1">
    <source>
        <dbReference type="ARBA" id="ARBA00004651"/>
    </source>
</evidence>
<feature type="transmembrane region" description="Helical" evidence="6">
    <location>
        <begin position="336"/>
        <end position="355"/>
    </location>
</feature>
<name>A0A250FA71_9FLAO</name>
<evidence type="ECO:0000313" key="9">
    <source>
        <dbReference type="EMBL" id="ATA80948.1"/>
    </source>
</evidence>
<sequence>MRFVNLFILTILLGIIGGITITNIVLPSFFIALSVCCSTIVTLGIHQFLFTKRYYFRHGLMLHTFLTSVSVGIFIVALRSPIVDKNHYLQVLSPNQYYLLHARVIEQTAKTDFGTTFKIKVISADHQKVNGEMLCFFPSKISTDIIKAIEPNNELLFIAECKPINPPKNPYQFDYKTYMERKGIYWRAYVQSVGHIEKNSKHRDIKSHIEYLRNYLATTIDKHFNNESGSVLKTLLLGKRNDLDEELYQNYVDAGAVHILAISGLHVGIITSILLFFLQKIPNTLLSYRLIRYLILSIGLWAFALIAGSSPSVLRATLMFNLIGFSLLIRDKGGRFDSLMLSMLFLLLINPSYLYDVGFQLSYAAVFSILTFYPIALRWWFPENKYVRYIWSLVAVGFTAQIVVIPISLYYFHQFSILFFIANLVVVPLLQPILILGILCLLLASTVGLPNIVVLITEKLIWLMNTLIRLIAEQEFFIIRNIQFNTLTLLASLLIVITIIWWRHYQHQRAVKAILISIIIMQVVLFYNKYQLSTTQEMLIFSKYKEKVIAIRQGQRLKVFQNDTLSLSPMLKNYIKQKGITNISLQKMPYLLHFKEKNYLLMDSLGIYPTSKQVVIDSVIFVQQTPKINLDRMKQDLSLRY</sequence>
<evidence type="ECO:0000259" key="7">
    <source>
        <dbReference type="Pfam" id="PF03772"/>
    </source>
</evidence>
<dbReference type="KEGG" id="clk:CGC53_00550"/>
<comment type="subcellular location">
    <subcellularLocation>
        <location evidence="1">Cell membrane</location>
        <topology evidence="1">Multi-pass membrane protein</topology>
    </subcellularLocation>
</comment>
<proteinExistence type="predicted"/>
<dbReference type="NCBIfam" id="TIGR00360">
    <property type="entry name" value="ComEC_N-term"/>
    <property type="match status" value="1"/>
</dbReference>
<keyword evidence="10" id="KW-1185">Reference proteome</keyword>
<keyword evidence="2" id="KW-1003">Cell membrane</keyword>
<feature type="transmembrane region" description="Helical" evidence="6">
    <location>
        <begin position="62"/>
        <end position="82"/>
    </location>
</feature>
<feature type="transmembrane region" description="Helical" evidence="6">
    <location>
        <begin position="7"/>
        <end position="25"/>
    </location>
</feature>
<dbReference type="Proteomes" id="UP000217276">
    <property type="component" value="Chromosome"/>
</dbReference>
<evidence type="ECO:0000256" key="6">
    <source>
        <dbReference type="SAM" id="Phobius"/>
    </source>
</evidence>
<evidence type="ECO:0000256" key="3">
    <source>
        <dbReference type="ARBA" id="ARBA00022692"/>
    </source>
</evidence>
<keyword evidence="5 6" id="KW-0472">Membrane</keyword>
<reference evidence="10" key="1">
    <citation type="submission" date="2017-06" db="EMBL/GenBank/DDBJ databases">
        <title>Capnocytophaga spp. assemblies.</title>
        <authorList>
            <person name="Gulvik C.A."/>
        </authorList>
    </citation>
    <scope>NUCLEOTIDE SEQUENCE [LARGE SCALE GENOMIC DNA]</scope>
    <source>
        <strain evidence="10">H6253</strain>
    </source>
</reference>
<gene>
    <name evidence="9" type="ORF">CGC53_00550</name>
</gene>
<dbReference type="EMBL" id="CP022384">
    <property type="protein sequence ID" value="ATA80948.1"/>
    <property type="molecule type" value="Genomic_DNA"/>
</dbReference>
<evidence type="ECO:0000313" key="10">
    <source>
        <dbReference type="Proteomes" id="UP000217276"/>
    </source>
</evidence>
<dbReference type="InterPro" id="IPR025405">
    <property type="entry name" value="DUF4131"/>
</dbReference>
<evidence type="ECO:0000256" key="4">
    <source>
        <dbReference type="ARBA" id="ARBA00022989"/>
    </source>
</evidence>